<evidence type="ECO:0000259" key="1">
    <source>
        <dbReference type="Pfam" id="PF03869"/>
    </source>
</evidence>
<reference evidence="2 3" key="1">
    <citation type="submission" date="2019-11" db="EMBL/GenBank/DDBJ databases">
        <title>Type strains purchased from KCTC, JCM and DSMZ.</title>
        <authorList>
            <person name="Lu H."/>
        </authorList>
    </citation>
    <scope>NUCLEOTIDE SEQUENCE [LARGE SCALE GENOMIC DNA]</scope>
    <source>
        <strain evidence="2 3">JCM 31587</strain>
    </source>
</reference>
<dbReference type="AlphaFoldDB" id="A0A6L6QG00"/>
<organism evidence="2 3">
    <name type="scientific">Massilia eburnea</name>
    <dbReference type="NCBI Taxonomy" id="1776165"/>
    <lineage>
        <taxon>Bacteria</taxon>
        <taxon>Pseudomonadati</taxon>
        <taxon>Pseudomonadota</taxon>
        <taxon>Betaproteobacteria</taxon>
        <taxon>Burkholderiales</taxon>
        <taxon>Oxalobacteraceae</taxon>
        <taxon>Telluria group</taxon>
        <taxon>Massilia</taxon>
    </lineage>
</organism>
<sequence length="75" mass="8342">MTTRKKTIKAGLRLPEELHQELLEAAKLKGRSLNAEMIARLSAPPGDPILNEVHKQTSALQDMAKEILDAVRNLQ</sequence>
<dbReference type="InterPro" id="IPR013321">
    <property type="entry name" value="Arc_rbn_hlx_hlx"/>
</dbReference>
<name>A0A6L6QG00_9BURK</name>
<dbReference type="Gene3D" id="1.10.1220.10">
    <property type="entry name" value="Met repressor-like"/>
    <property type="match status" value="1"/>
</dbReference>
<comment type="caution">
    <text evidence="2">The sequence shown here is derived from an EMBL/GenBank/DDBJ whole genome shotgun (WGS) entry which is preliminary data.</text>
</comment>
<gene>
    <name evidence="2" type="ORF">GM658_12455</name>
</gene>
<dbReference type="InterPro" id="IPR005569">
    <property type="entry name" value="Arc_DNA-bd_dom"/>
</dbReference>
<feature type="domain" description="Arc-like DNA binding" evidence="1">
    <location>
        <begin position="12"/>
        <end position="42"/>
    </location>
</feature>
<dbReference type="Proteomes" id="UP000472320">
    <property type="component" value="Unassembled WGS sequence"/>
</dbReference>
<accession>A0A6L6QG00</accession>
<dbReference type="RefSeq" id="WP_155454367.1">
    <property type="nucleotide sequence ID" value="NZ_WNKX01000008.1"/>
</dbReference>
<protein>
    <submittedName>
        <fullName evidence="2">Arc family DNA-binding protein</fullName>
    </submittedName>
</protein>
<dbReference type="SUPFAM" id="SSF47598">
    <property type="entry name" value="Ribbon-helix-helix"/>
    <property type="match status" value="1"/>
</dbReference>
<keyword evidence="3" id="KW-1185">Reference proteome</keyword>
<evidence type="ECO:0000313" key="2">
    <source>
        <dbReference type="EMBL" id="MTW11408.1"/>
    </source>
</evidence>
<proteinExistence type="predicted"/>
<dbReference type="EMBL" id="WNKX01000008">
    <property type="protein sequence ID" value="MTW11408.1"/>
    <property type="molecule type" value="Genomic_DNA"/>
</dbReference>
<dbReference type="OrthoDB" id="8821511at2"/>
<keyword evidence="2" id="KW-0238">DNA-binding</keyword>
<dbReference type="Pfam" id="PF03869">
    <property type="entry name" value="Arc"/>
    <property type="match status" value="1"/>
</dbReference>
<dbReference type="GO" id="GO:0006355">
    <property type="term" value="P:regulation of DNA-templated transcription"/>
    <property type="evidence" value="ECO:0007669"/>
    <property type="project" value="InterPro"/>
</dbReference>
<evidence type="ECO:0000313" key="3">
    <source>
        <dbReference type="Proteomes" id="UP000472320"/>
    </source>
</evidence>
<dbReference type="GO" id="GO:0003677">
    <property type="term" value="F:DNA binding"/>
    <property type="evidence" value="ECO:0007669"/>
    <property type="project" value="UniProtKB-KW"/>
</dbReference>
<dbReference type="InterPro" id="IPR010985">
    <property type="entry name" value="Ribbon_hlx_hlx"/>
</dbReference>